<accession>A0AA48KEF1</accession>
<name>A0AA48KEF1_9BACT</name>
<dbReference type="KEGG" id="msea:METESE_03560"/>
<evidence type="ECO:0000256" key="1">
    <source>
        <dbReference type="SAM" id="MobiDB-lite"/>
    </source>
</evidence>
<dbReference type="AlphaFoldDB" id="A0AA48KEF1"/>
<dbReference type="RefSeq" id="WP_243346205.1">
    <property type="nucleotide sequence ID" value="NZ_AP027081.1"/>
</dbReference>
<keyword evidence="3" id="KW-1185">Reference proteome</keyword>
<evidence type="ECO:0000313" key="2">
    <source>
        <dbReference type="EMBL" id="BDU75398.1"/>
    </source>
</evidence>
<sequence length="196" mass="20435">MILPLVLPLALGLAHQAAPKEPEPPTEVVKAPEAPAPARDAAAKRPATPAPVPAPQAAPAPAAAQAAPAQGLGFASFRLPYTWNAMIPIQGAEVDGLRIESIFFNKREANVWPLRGADFGTRAQVKVTNTSSKNKIPGFAVAVFDAEDRLVGVATGGTKVGSVGAGTSETFDLNFHQVLERLPKGTTFVLSVELTN</sequence>
<gene>
    <name evidence="2" type="ORF">METESE_03560</name>
</gene>
<reference evidence="2" key="1">
    <citation type="journal article" date="2023" name="Int. J. Syst. Evol. Microbiol.">
        <title>Mesoterricola silvestris gen. nov., sp. nov., Mesoterricola sediminis sp. nov., Geothrix oryzae sp. nov., Geothrix edaphica sp. nov., Geothrix rubra sp. nov., and Geothrix limicola sp. nov., six novel members of Acidobacteriota isolated from soils.</title>
        <authorList>
            <person name="Itoh H."/>
            <person name="Sugisawa Y."/>
            <person name="Mise K."/>
            <person name="Xu Z."/>
            <person name="Kuniyasu M."/>
            <person name="Ushijima N."/>
            <person name="Kawano K."/>
            <person name="Kobayashi E."/>
            <person name="Shiratori Y."/>
            <person name="Masuda Y."/>
            <person name="Senoo K."/>
        </authorList>
    </citation>
    <scope>NUCLEOTIDE SEQUENCE</scope>
    <source>
        <strain evidence="2">W786</strain>
    </source>
</reference>
<feature type="region of interest" description="Disordered" evidence="1">
    <location>
        <begin position="17"/>
        <end position="63"/>
    </location>
</feature>
<dbReference type="EMBL" id="AP027081">
    <property type="protein sequence ID" value="BDU75398.1"/>
    <property type="molecule type" value="Genomic_DNA"/>
</dbReference>
<protein>
    <submittedName>
        <fullName evidence="2">Uncharacterized protein</fullName>
    </submittedName>
</protein>
<organism evidence="2 3">
    <name type="scientific">Mesoterricola sediminis</name>
    <dbReference type="NCBI Taxonomy" id="2927980"/>
    <lineage>
        <taxon>Bacteria</taxon>
        <taxon>Pseudomonadati</taxon>
        <taxon>Acidobacteriota</taxon>
        <taxon>Holophagae</taxon>
        <taxon>Holophagales</taxon>
        <taxon>Holophagaceae</taxon>
        <taxon>Mesoterricola</taxon>
    </lineage>
</organism>
<feature type="compositionally biased region" description="Low complexity" evidence="1">
    <location>
        <begin position="26"/>
        <end position="47"/>
    </location>
</feature>
<dbReference type="Proteomes" id="UP001228113">
    <property type="component" value="Chromosome"/>
</dbReference>
<feature type="compositionally biased region" description="Pro residues" evidence="1">
    <location>
        <begin position="48"/>
        <end position="58"/>
    </location>
</feature>
<proteinExistence type="predicted"/>
<evidence type="ECO:0000313" key="3">
    <source>
        <dbReference type="Proteomes" id="UP001228113"/>
    </source>
</evidence>